<comment type="caution">
    <text evidence="1">The sequence shown here is derived from an EMBL/GenBank/DDBJ whole genome shotgun (WGS) entry which is preliminary data.</text>
</comment>
<name>A0ABD0PW97_CIRMR</name>
<evidence type="ECO:0000313" key="1">
    <source>
        <dbReference type="EMBL" id="KAL0178192.1"/>
    </source>
</evidence>
<keyword evidence="2" id="KW-1185">Reference proteome</keyword>
<organism evidence="1 2">
    <name type="scientific">Cirrhinus mrigala</name>
    <name type="common">Mrigala</name>
    <dbReference type="NCBI Taxonomy" id="683832"/>
    <lineage>
        <taxon>Eukaryota</taxon>
        <taxon>Metazoa</taxon>
        <taxon>Chordata</taxon>
        <taxon>Craniata</taxon>
        <taxon>Vertebrata</taxon>
        <taxon>Euteleostomi</taxon>
        <taxon>Actinopterygii</taxon>
        <taxon>Neopterygii</taxon>
        <taxon>Teleostei</taxon>
        <taxon>Ostariophysi</taxon>
        <taxon>Cypriniformes</taxon>
        <taxon>Cyprinidae</taxon>
        <taxon>Labeoninae</taxon>
        <taxon>Labeonini</taxon>
        <taxon>Cirrhinus</taxon>
    </lineage>
</organism>
<dbReference type="Proteomes" id="UP001529510">
    <property type="component" value="Unassembled WGS sequence"/>
</dbReference>
<dbReference type="EMBL" id="JAMKFB020000013">
    <property type="protein sequence ID" value="KAL0178192.1"/>
    <property type="molecule type" value="Genomic_DNA"/>
</dbReference>
<feature type="non-terminal residue" evidence="1">
    <location>
        <position position="130"/>
    </location>
</feature>
<protein>
    <submittedName>
        <fullName evidence="1">Uncharacterized protein</fullName>
    </submittedName>
</protein>
<evidence type="ECO:0000313" key="2">
    <source>
        <dbReference type="Proteomes" id="UP001529510"/>
    </source>
</evidence>
<accession>A0ABD0PW97</accession>
<sequence length="130" mass="14790">AAVLSCLRSLLTCQQPRLCHSLISFLQHSDHSRDHALQDVYIQHLTERVNIPVKERDEKWVDEVCSVLALAPWGPERSNAQLETLEGPMTEERILGCLLRPRGQALLMAYSSTALRLLKEKLLREAPHTQ</sequence>
<dbReference type="AlphaFoldDB" id="A0ABD0PW97"/>
<gene>
    <name evidence="1" type="ORF">M9458_027086</name>
</gene>
<feature type="non-terminal residue" evidence="1">
    <location>
        <position position="1"/>
    </location>
</feature>
<reference evidence="1 2" key="1">
    <citation type="submission" date="2024-05" db="EMBL/GenBank/DDBJ databases">
        <title>Genome sequencing and assembly of Indian major carp, Cirrhinus mrigala (Hamilton, 1822).</title>
        <authorList>
            <person name="Mohindra V."/>
            <person name="Chowdhury L.M."/>
            <person name="Lal K."/>
            <person name="Jena J.K."/>
        </authorList>
    </citation>
    <scope>NUCLEOTIDE SEQUENCE [LARGE SCALE GENOMIC DNA]</scope>
    <source>
        <strain evidence="1">CM1030</strain>
        <tissue evidence="1">Blood</tissue>
    </source>
</reference>
<proteinExistence type="predicted"/>